<dbReference type="EMBL" id="CAADEX010000085">
    <property type="protein sequence ID" value="VFJ59716.1"/>
    <property type="molecule type" value="Genomic_DNA"/>
</dbReference>
<dbReference type="EMBL" id="CAADEY010000045">
    <property type="protein sequence ID" value="VFJ54904.1"/>
    <property type="molecule type" value="Genomic_DNA"/>
</dbReference>
<proteinExistence type="predicted"/>
<gene>
    <name evidence="2" type="ORF">BECKDK2373B_GA0170837_108515</name>
    <name evidence="1" type="ORF">BECKDK2373C_GA0170839_104510</name>
</gene>
<reference evidence="1" key="1">
    <citation type="submission" date="2019-02" db="EMBL/GenBank/DDBJ databases">
        <authorList>
            <person name="Gruber-Vodicka R. H."/>
            <person name="Seah K. B. B."/>
        </authorList>
    </citation>
    <scope>NUCLEOTIDE SEQUENCE</scope>
    <source>
        <strain evidence="1">BECK_DK161</strain>
        <strain evidence="2">BECK_DK47</strain>
    </source>
</reference>
<accession>A0A450SMH4</accession>
<sequence length="177" mass="19112">MGKAKRAHHGVSLRTPTQTRMDRRFRCPCWGSFLTPTYALGTSAGSSVTRAGALGTGSRTSGTSAGISGTRFQAPGNGAEAWGLFQCPARRGNEIPYVEIISKDGGKILIPRWKKIFSRSHALRGNVWRARAATKFSAIHGGWVPAFPAGMTWRAMFDLSVRIGNGLPCQGNRIISH</sequence>
<name>A0A450SMH4_9GAMM</name>
<organism evidence="1">
    <name type="scientific">Candidatus Kentrum sp. DK</name>
    <dbReference type="NCBI Taxonomy" id="2126562"/>
    <lineage>
        <taxon>Bacteria</taxon>
        <taxon>Pseudomonadati</taxon>
        <taxon>Pseudomonadota</taxon>
        <taxon>Gammaproteobacteria</taxon>
        <taxon>Candidatus Kentrum</taxon>
    </lineage>
</organism>
<dbReference type="AlphaFoldDB" id="A0A450SMH4"/>
<evidence type="ECO:0000313" key="1">
    <source>
        <dbReference type="EMBL" id="VFJ54904.1"/>
    </source>
</evidence>
<evidence type="ECO:0000313" key="2">
    <source>
        <dbReference type="EMBL" id="VFJ59716.1"/>
    </source>
</evidence>
<protein>
    <submittedName>
        <fullName evidence="1">Uncharacterized protein</fullName>
    </submittedName>
</protein>